<keyword evidence="8" id="KW-0862">Zinc</keyword>
<evidence type="ECO:0000256" key="11">
    <source>
        <dbReference type="SAM" id="SignalP"/>
    </source>
</evidence>
<gene>
    <name evidence="13" type="ORF">BDN71DRAFT_1455428</name>
</gene>
<comment type="caution">
    <text evidence="13">The sequence shown here is derived from an EMBL/GenBank/DDBJ whole genome shotgun (WGS) entry which is preliminary data.</text>
</comment>
<dbReference type="SUPFAM" id="SSF53187">
    <property type="entry name" value="Zn-dependent exopeptidases"/>
    <property type="match status" value="1"/>
</dbReference>
<dbReference type="GO" id="GO:0008270">
    <property type="term" value="F:zinc ion binding"/>
    <property type="evidence" value="ECO:0007669"/>
    <property type="project" value="InterPro"/>
</dbReference>
<dbReference type="SMART" id="SM00631">
    <property type="entry name" value="Zn_pept"/>
    <property type="match status" value="1"/>
</dbReference>
<keyword evidence="3" id="KW-0121">Carboxypeptidase</keyword>
<dbReference type="PRINTS" id="PR00765">
    <property type="entry name" value="CRBOXYPTASEA"/>
</dbReference>
<evidence type="ECO:0000256" key="9">
    <source>
        <dbReference type="ARBA" id="ARBA00023049"/>
    </source>
</evidence>
<evidence type="ECO:0000256" key="8">
    <source>
        <dbReference type="ARBA" id="ARBA00022833"/>
    </source>
</evidence>
<dbReference type="EMBL" id="MU154657">
    <property type="protein sequence ID" value="KAF9489850.1"/>
    <property type="molecule type" value="Genomic_DNA"/>
</dbReference>
<evidence type="ECO:0000256" key="4">
    <source>
        <dbReference type="ARBA" id="ARBA00022670"/>
    </source>
</evidence>
<protein>
    <recommendedName>
        <fullName evidence="12">Peptidase M14 domain-containing protein</fullName>
    </recommendedName>
</protein>
<evidence type="ECO:0000259" key="12">
    <source>
        <dbReference type="PROSITE" id="PS52035"/>
    </source>
</evidence>
<organism evidence="13 14">
    <name type="scientific">Pleurotus eryngii</name>
    <name type="common">Boletus of the steppes</name>
    <dbReference type="NCBI Taxonomy" id="5323"/>
    <lineage>
        <taxon>Eukaryota</taxon>
        <taxon>Fungi</taxon>
        <taxon>Dikarya</taxon>
        <taxon>Basidiomycota</taxon>
        <taxon>Agaricomycotina</taxon>
        <taxon>Agaricomycetes</taxon>
        <taxon>Agaricomycetidae</taxon>
        <taxon>Agaricales</taxon>
        <taxon>Pleurotineae</taxon>
        <taxon>Pleurotaceae</taxon>
        <taxon>Pleurotus</taxon>
    </lineage>
</organism>
<evidence type="ECO:0000256" key="5">
    <source>
        <dbReference type="ARBA" id="ARBA00022723"/>
    </source>
</evidence>
<dbReference type="PROSITE" id="PS00132">
    <property type="entry name" value="CARBOXYPEPT_ZN_1"/>
    <property type="match status" value="1"/>
</dbReference>
<sequence>MLSFSTAFQLFTLVIPTFAALWSYEDTRPQAPIHSERSIKIYEGILWQFEAGDQGVFDWTLRVAEDYSLDIWRASRGSVDIYTPKDSAIPQALLSVPHTTSKLSTAVRIPSWDLYENAIDRWNLTSLENTTYHGAYHPSWEIDEFMHTLAELYPDEVTVLRLGHTAMGREIYGMQISHSTKSSSKAKPGFLITGAQHAREWVAISTALYISHALVSNSSESQSMRELLDHFDFYVVPSPNPDGYDHTWETDRFWYKNRQVVDPVSPCVGIDTNRNWGYKWKSHSALGNVGKGKKKKKPVADDPCSIWYPGHRAFEAPEVNNLANFVSTLNGAGGPHAKIKAFIDLRSYGQMLSTPYSFSCKRMPKDAEDQLEAALGSVQALKGKHGTVFTTGNLCSTLYRAPGNIVDWMYARAGIKYSYAAFLRDTGTYGFSLPEEWIRPVGEETGKMIEYLAKFIAKQQK</sequence>
<comment type="similarity">
    <text evidence="2 10">Belongs to the peptidase M14 family.</text>
</comment>
<dbReference type="Pfam" id="PF00246">
    <property type="entry name" value="Peptidase_M14"/>
    <property type="match status" value="1"/>
</dbReference>
<evidence type="ECO:0000256" key="6">
    <source>
        <dbReference type="ARBA" id="ARBA00022729"/>
    </source>
</evidence>
<feature type="domain" description="Peptidase M14" evidence="12">
    <location>
        <begin position="135"/>
        <end position="456"/>
    </location>
</feature>
<comment type="caution">
    <text evidence="10">Lacks conserved residue(s) required for the propagation of feature annotation.</text>
</comment>
<evidence type="ECO:0000256" key="1">
    <source>
        <dbReference type="ARBA" id="ARBA00001947"/>
    </source>
</evidence>
<dbReference type="GO" id="GO:0005615">
    <property type="term" value="C:extracellular space"/>
    <property type="evidence" value="ECO:0007669"/>
    <property type="project" value="TreeGrafter"/>
</dbReference>
<comment type="cofactor">
    <cofactor evidence="1">
        <name>Zn(2+)</name>
        <dbReference type="ChEBI" id="CHEBI:29105"/>
    </cofactor>
</comment>
<keyword evidence="5" id="KW-0479">Metal-binding</keyword>
<feature type="signal peptide" evidence="11">
    <location>
        <begin position="1"/>
        <end position="19"/>
    </location>
</feature>
<dbReference type="InterPro" id="IPR000834">
    <property type="entry name" value="Peptidase_M14"/>
</dbReference>
<dbReference type="PROSITE" id="PS52035">
    <property type="entry name" value="PEPTIDASE_M14"/>
    <property type="match status" value="1"/>
</dbReference>
<evidence type="ECO:0000256" key="10">
    <source>
        <dbReference type="PROSITE-ProRule" id="PRU01379"/>
    </source>
</evidence>
<dbReference type="Proteomes" id="UP000807025">
    <property type="component" value="Unassembled WGS sequence"/>
</dbReference>
<keyword evidence="14" id="KW-1185">Reference proteome</keyword>
<dbReference type="GO" id="GO:0004181">
    <property type="term" value="F:metallocarboxypeptidase activity"/>
    <property type="evidence" value="ECO:0007669"/>
    <property type="project" value="InterPro"/>
</dbReference>
<dbReference type="PANTHER" id="PTHR11705">
    <property type="entry name" value="PROTEASE FAMILY M14 CARBOXYPEPTIDASE A,B"/>
    <property type="match status" value="1"/>
</dbReference>
<reference evidence="13" key="1">
    <citation type="submission" date="2020-11" db="EMBL/GenBank/DDBJ databases">
        <authorList>
            <consortium name="DOE Joint Genome Institute"/>
            <person name="Ahrendt S."/>
            <person name="Riley R."/>
            <person name="Andreopoulos W."/>
            <person name="Labutti K."/>
            <person name="Pangilinan J."/>
            <person name="Ruiz-Duenas F.J."/>
            <person name="Barrasa J.M."/>
            <person name="Sanchez-Garcia M."/>
            <person name="Camarero S."/>
            <person name="Miyauchi S."/>
            <person name="Serrano A."/>
            <person name="Linde D."/>
            <person name="Babiker R."/>
            <person name="Drula E."/>
            <person name="Ayuso-Fernandez I."/>
            <person name="Pacheco R."/>
            <person name="Padilla G."/>
            <person name="Ferreira P."/>
            <person name="Barriuso J."/>
            <person name="Kellner H."/>
            <person name="Castanera R."/>
            <person name="Alfaro M."/>
            <person name="Ramirez L."/>
            <person name="Pisabarro A.G."/>
            <person name="Kuo A."/>
            <person name="Tritt A."/>
            <person name="Lipzen A."/>
            <person name="He G."/>
            <person name="Yan M."/>
            <person name="Ng V."/>
            <person name="Cullen D."/>
            <person name="Martin F."/>
            <person name="Rosso M.-N."/>
            <person name="Henrissat B."/>
            <person name="Hibbett D."/>
            <person name="Martinez A.T."/>
            <person name="Grigoriev I.V."/>
        </authorList>
    </citation>
    <scope>NUCLEOTIDE SEQUENCE</scope>
    <source>
        <strain evidence="13">ATCC 90797</strain>
    </source>
</reference>
<dbReference type="CDD" id="cd03860">
    <property type="entry name" value="M14_CP_A-B_like"/>
    <property type="match status" value="1"/>
</dbReference>
<keyword evidence="9" id="KW-0482">Metalloprotease</keyword>
<feature type="chain" id="PRO_5040489100" description="Peptidase M14 domain-containing protein" evidence="11">
    <location>
        <begin position="20"/>
        <end position="461"/>
    </location>
</feature>
<keyword evidence="7" id="KW-0378">Hydrolase</keyword>
<evidence type="ECO:0000313" key="13">
    <source>
        <dbReference type="EMBL" id="KAF9489850.1"/>
    </source>
</evidence>
<dbReference type="FunFam" id="3.40.630.10:FF:000084">
    <property type="entry name" value="Carboxypeptidase B2"/>
    <property type="match status" value="1"/>
</dbReference>
<evidence type="ECO:0000256" key="3">
    <source>
        <dbReference type="ARBA" id="ARBA00022645"/>
    </source>
</evidence>
<name>A0A9P6DBU5_PLEER</name>
<dbReference type="AlphaFoldDB" id="A0A9P6DBU5"/>
<keyword evidence="6 11" id="KW-0732">Signal</keyword>
<dbReference type="PANTHER" id="PTHR11705:SF143">
    <property type="entry name" value="SLL0236 PROTEIN"/>
    <property type="match status" value="1"/>
</dbReference>
<proteinExistence type="inferred from homology"/>
<dbReference type="Gene3D" id="3.40.630.10">
    <property type="entry name" value="Zn peptidases"/>
    <property type="match status" value="1"/>
</dbReference>
<evidence type="ECO:0000256" key="7">
    <source>
        <dbReference type="ARBA" id="ARBA00022801"/>
    </source>
</evidence>
<evidence type="ECO:0000313" key="14">
    <source>
        <dbReference type="Proteomes" id="UP000807025"/>
    </source>
</evidence>
<keyword evidence="4" id="KW-0645">Protease</keyword>
<dbReference type="OrthoDB" id="3626597at2759"/>
<dbReference type="GO" id="GO:0006508">
    <property type="term" value="P:proteolysis"/>
    <property type="evidence" value="ECO:0007669"/>
    <property type="project" value="UniProtKB-KW"/>
</dbReference>
<dbReference type="InterPro" id="IPR057246">
    <property type="entry name" value="CARBOXYPEPT_ZN_1"/>
</dbReference>
<accession>A0A9P6DBU5</accession>
<evidence type="ECO:0000256" key="2">
    <source>
        <dbReference type="ARBA" id="ARBA00005988"/>
    </source>
</evidence>